<dbReference type="InterPro" id="IPR050515">
    <property type="entry name" value="Beta-lactam/transpept"/>
</dbReference>
<dbReference type="EMBL" id="CAFBNF010000336">
    <property type="protein sequence ID" value="CAB4963323.1"/>
    <property type="molecule type" value="Genomic_DNA"/>
</dbReference>
<dbReference type="GO" id="GO:0071972">
    <property type="term" value="F:peptidoglycan L,D-transpeptidase activity"/>
    <property type="evidence" value="ECO:0007669"/>
    <property type="project" value="TreeGrafter"/>
</dbReference>
<dbReference type="Gene3D" id="3.40.710.10">
    <property type="entry name" value="DD-peptidase/beta-lactamase superfamily"/>
    <property type="match status" value="1"/>
</dbReference>
<sequence length="444" mass="47089">MVTSIDAKLQKVVEDQLRAAVFRARTQGRKGDSGAAVVMDVTTGQILAMASFPSYDPEVWSGGINNTDYAQLTSPTSGYPLVPRATQGLYPPASAFKPISAIAVGESGFKLNGKYDCGSYYEVAKQRFKNNESVAFGPISVKRAIEVSCNTVFYQLAYRMWLSDGGSDPKPAARDAIESVAQRIGLGAATGVDLPNEASGRVGGREFKQGYWERYKDIWCARRTDPSRSVMLRAIDEDNCFGGNKFRGGDAVNLAIGQGDTVVTPLQMAVMYSAIANGGTVWQPRVSKAIISSSGELIETTKPQIAGTLNAPPKVLAYVKNALIGVSTNGTAAKDFKGFPLAAVPIAAKTGSGQQVGKDPATWVASYAPANKPRYAVVMMVNQGETGSTTVGPSVRAIYEALFGINGMTVDPAQSVLVGGSPRTSLPEIRRDGTIVFPEMEGQG</sequence>
<dbReference type="InterPro" id="IPR001460">
    <property type="entry name" value="PCN-bd_Tpept"/>
</dbReference>
<dbReference type="PANTHER" id="PTHR30627:SF2">
    <property type="entry name" value="PEPTIDOGLYCAN D,D-TRANSPEPTIDASE MRDA"/>
    <property type="match status" value="1"/>
</dbReference>
<organism evidence="2">
    <name type="scientific">freshwater metagenome</name>
    <dbReference type="NCBI Taxonomy" id="449393"/>
    <lineage>
        <taxon>unclassified sequences</taxon>
        <taxon>metagenomes</taxon>
        <taxon>ecological metagenomes</taxon>
    </lineage>
</organism>
<dbReference type="SUPFAM" id="SSF56601">
    <property type="entry name" value="beta-lactamase/transpeptidase-like"/>
    <property type="match status" value="1"/>
</dbReference>
<reference evidence="2" key="1">
    <citation type="submission" date="2020-05" db="EMBL/GenBank/DDBJ databases">
        <authorList>
            <person name="Chiriac C."/>
            <person name="Salcher M."/>
            <person name="Ghai R."/>
            <person name="Kavagutti S V."/>
        </authorList>
    </citation>
    <scope>NUCLEOTIDE SEQUENCE</scope>
</reference>
<dbReference type="AlphaFoldDB" id="A0A6J7L8P4"/>
<dbReference type="PANTHER" id="PTHR30627">
    <property type="entry name" value="PEPTIDOGLYCAN D,D-TRANSPEPTIDASE"/>
    <property type="match status" value="1"/>
</dbReference>
<evidence type="ECO:0000259" key="1">
    <source>
        <dbReference type="Pfam" id="PF00905"/>
    </source>
</evidence>
<accession>A0A6J7L8P4</accession>
<gene>
    <name evidence="2" type="ORF">UFOPK3773_02145</name>
</gene>
<dbReference type="InterPro" id="IPR012338">
    <property type="entry name" value="Beta-lactam/transpept-like"/>
</dbReference>
<protein>
    <submittedName>
        <fullName evidence="2">Unannotated protein</fullName>
    </submittedName>
</protein>
<dbReference type="GO" id="GO:0008658">
    <property type="term" value="F:penicillin binding"/>
    <property type="evidence" value="ECO:0007669"/>
    <property type="project" value="InterPro"/>
</dbReference>
<dbReference type="GO" id="GO:0005886">
    <property type="term" value="C:plasma membrane"/>
    <property type="evidence" value="ECO:0007669"/>
    <property type="project" value="TreeGrafter"/>
</dbReference>
<dbReference type="Pfam" id="PF00905">
    <property type="entry name" value="Transpeptidase"/>
    <property type="match status" value="1"/>
</dbReference>
<feature type="domain" description="Penicillin-binding protein transpeptidase" evidence="1">
    <location>
        <begin position="34"/>
        <end position="399"/>
    </location>
</feature>
<proteinExistence type="predicted"/>
<name>A0A6J7L8P4_9ZZZZ</name>
<evidence type="ECO:0000313" key="2">
    <source>
        <dbReference type="EMBL" id="CAB4963323.1"/>
    </source>
</evidence>
<dbReference type="GO" id="GO:0071555">
    <property type="term" value="P:cell wall organization"/>
    <property type="evidence" value="ECO:0007669"/>
    <property type="project" value="TreeGrafter"/>
</dbReference>